<evidence type="ECO:0000256" key="1">
    <source>
        <dbReference type="SAM" id="Phobius"/>
    </source>
</evidence>
<keyword evidence="3" id="KW-1185">Reference proteome</keyword>
<organism evidence="2 3">
    <name type="scientific">Mariniflexile litorale</name>
    <dbReference type="NCBI Taxonomy" id="3045158"/>
    <lineage>
        <taxon>Bacteria</taxon>
        <taxon>Pseudomonadati</taxon>
        <taxon>Bacteroidota</taxon>
        <taxon>Flavobacteriia</taxon>
        <taxon>Flavobacteriales</taxon>
        <taxon>Flavobacteriaceae</taxon>
        <taxon>Mariniflexile</taxon>
    </lineage>
</organism>
<dbReference type="AlphaFoldDB" id="A0AAU7EK93"/>
<reference evidence="2" key="1">
    <citation type="submission" date="2024-04" db="EMBL/GenBank/DDBJ databases">
        <title>Mariniflexile litorale, isolated from the shallow sediments of the Sea of Japan.</title>
        <authorList>
            <person name="Romanenko L."/>
            <person name="Isaeva M."/>
        </authorList>
    </citation>
    <scope>NUCLEOTIDE SEQUENCE [LARGE SCALE GENOMIC DNA]</scope>
    <source>
        <strain evidence="2">KMM 9835</strain>
    </source>
</reference>
<keyword evidence="1" id="KW-0812">Transmembrane</keyword>
<dbReference type="NCBIfam" id="TIGR02532">
    <property type="entry name" value="IV_pilin_GFxxxE"/>
    <property type="match status" value="1"/>
</dbReference>
<dbReference type="Pfam" id="PF07963">
    <property type="entry name" value="N_methyl"/>
    <property type="match status" value="1"/>
</dbReference>
<protein>
    <submittedName>
        <fullName evidence="2">Prepilin-type N-terminal cleavage/methylation domain-containing protein</fullName>
    </submittedName>
</protein>
<dbReference type="InterPro" id="IPR012902">
    <property type="entry name" value="N_methyl_site"/>
</dbReference>
<evidence type="ECO:0000313" key="3">
    <source>
        <dbReference type="Proteomes" id="UP001224325"/>
    </source>
</evidence>
<keyword evidence="1" id="KW-0472">Membrane</keyword>
<dbReference type="Proteomes" id="UP001224325">
    <property type="component" value="Chromosome"/>
</dbReference>
<dbReference type="RefSeq" id="WP_308993683.1">
    <property type="nucleotide sequence ID" value="NZ_CP155618.1"/>
</dbReference>
<proteinExistence type="predicted"/>
<gene>
    <name evidence="2" type="ORF">QLS71_007905</name>
</gene>
<dbReference type="EMBL" id="CP155618">
    <property type="protein sequence ID" value="XBL15929.1"/>
    <property type="molecule type" value="Genomic_DNA"/>
</dbReference>
<name>A0AAU7EK93_9FLAO</name>
<accession>A0AAU7EK93</accession>
<keyword evidence="1" id="KW-1133">Transmembrane helix</keyword>
<evidence type="ECO:0000313" key="2">
    <source>
        <dbReference type="EMBL" id="XBL15929.1"/>
    </source>
</evidence>
<dbReference type="KEGG" id="mlil:QLS71_007905"/>
<feature type="transmembrane region" description="Helical" evidence="1">
    <location>
        <begin position="14"/>
        <end position="34"/>
    </location>
</feature>
<sequence length="161" mass="18808">MNIKHLKGFTILEVLITLVLMSIIISITFSLFNLMGKQLSLFEKENTQVLEYNLFNTTLLRDIDKANNFSYAESDLVLKFYDETEVNYTVNSKYILRNNHIKIDTFKLRVNGYQFINSDEKTNNNTTFLLSLKVLNDTINANYFLSKNNSDIINNSYFNED</sequence>